<feature type="transmembrane region" description="Helical" evidence="8">
    <location>
        <begin position="868"/>
        <end position="889"/>
    </location>
</feature>
<feature type="transmembrane region" description="Helical" evidence="8">
    <location>
        <begin position="535"/>
        <end position="555"/>
    </location>
</feature>
<evidence type="ECO:0000259" key="9">
    <source>
        <dbReference type="Pfam" id="PF01435"/>
    </source>
</evidence>
<dbReference type="RefSeq" id="WP_345571292.1">
    <property type="nucleotide sequence ID" value="NZ_BAABDQ010000025.1"/>
</dbReference>
<reference evidence="11" key="1">
    <citation type="journal article" date="2019" name="Int. J. Syst. Evol. Microbiol.">
        <title>The Global Catalogue of Microorganisms (GCM) 10K type strain sequencing project: providing services to taxonomists for standard genome sequencing and annotation.</title>
        <authorList>
            <consortium name="The Broad Institute Genomics Platform"/>
            <consortium name="The Broad Institute Genome Sequencing Center for Infectious Disease"/>
            <person name="Wu L."/>
            <person name="Ma J."/>
        </authorList>
    </citation>
    <scope>NUCLEOTIDE SEQUENCE [LARGE SCALE GENOMIC DNA]</scope>
    <source>
        <strain evidence="11">JCM 17326</strain>
    </source>
</reference>
<accession>A0ABP6YTC9</accession>
<feature type="transmembrane region" description="Helical" evidence="8">
    <location>
        <begin position="692"/>
        <end position="714"/>
    </location>
</feature>
<feature type="compositionally biased region" description="Pro residues" evidence="7">
    <location>
        <begin position="637"/>
        <end position="652"/>
    </location>
</feature>
<feature type="transmembrane region" description="Helical" evidence="8">
    <location>
        <begin position="427"/>
        <end position="454"/>
    </location>
</feature>
<feature type="transmembrane region" description="Helical" evidence="8">
    <location>
        <begin position="734"/>
        <end position="754"/>
    </location>
</feature>
<feature type="compositionally biased region" description="Low complexity" evidence="7">
    <location>
        <begin position="29"/>
        <end position="38"/>
    </location>
</feature>
<feature type="transmembrane region" description="Helical" evidence="8">
    <location>
        <begin position="503"/>
        <end position="523"/>
    </location>
</feature>
<evidence type="ECO:0000256" key="8">
    <source>
        <dbReference type="SAM" id="Phobius"/>
    </source>
</evidence>
<evidence type="ECO:0000256" key="1">
    <source>
        <dbReference type="ARBA" id="ARBA00001947"/>
    </source>
</evidence>
<feature type="region of interest" description="Disordered" evidence="7">
    <location>
        <begin position="135"/>
        <end position="171"/>
    </location>
</feature>
<feature type="transmembrane region" description="Helical" evidence="8">
    <location>
        <begin position="346"/>
        <end position="368"/>
    </location>
</feature>
<gene>
    <name evidence="10" type="ORF">GCM10022419_086080</name>
</gene>
<keyword evidence="8" id="KW-0812">Transmembrane</keyword>
<protein>
    <recommendedName>
        <fullName evidence="9">Peptidase M48 domain-containing protein</fullName>
    </recommendedName>
</protein>
<feature type="transmembrane region" description="Helical" evidence="8">
    <location>
        <begin position="466"/>
        <end position="491"/>
    </location>
</feature>
<feature type="transmembrane region" description="Helical" evidence="8">
    <location>
        <begin position="788"/>
        <end position="816"/>
    </location>
</feature>
<evidence type="ECO:0000313" key="11">
    <source>
        <dbReference type="Proteomes" id="UP001500630"/>
    </source>
</evidence>
<name>A0ABP6YTC9_9ACTN</name>
<comment type="cofactor">
    <cofactor evidence="1">
        <name>Zn(2+)</name>
        <dbReference type="ChEBI" id="CHEBI:29105"/>
    </cofactor>
</comment>
<feature type="domain" description="Peptidase M48" evidence="9">
    <location>
        <begin position="271"/>
        <end position="423"/>
    </location>
</feature>
<feature type="region of interest" description="Disordered" evidence="7">
    <location>
        <begin position="1"/>
        <end position="50"/>
    </location>
</feature>
<organism evidence="10 11">
    <name type="scientific">Nonomuraea rosea</name>
    <dbReference type="NCBI Taxonomy" id="638574"/>
    <lineage>
        <taxon>Bacteria</taxon>
        <taxon>Bacillati</taxon>
        <taxon>Actinomycetota</taxon>
        <taxon>Actinomycetes</taxon>
        <taxon>Streptosporangiales</taxon>
        <taxon>Streptosporangiaceae</taxon>
        <taxon>Nonomuraea</taxon>
    </lineage>
</organism>
<evidence type="ECO:0000313" key="10">
    <source>
        <dbReference type="EMBL" id="GAA3590284.1"/>
    </source>
</evidence>
<evidence type="ECO:0000256" key="7">
    <source>
        <dbReference type="SAM" id="MobiDB-lite"/>
    </source>
</evidence>
<keyword evidence="8" id="KW-0472">Membrane</keyword>
<evidence type="ECO:0000256" key="6">
    <source>
        <dbReference type="ARBA" id="ARBA00023049"/>
    </source>
</evidence>
<feature type="transmembrane region" description="Helical" evidence="8">
    <location>
        <begin position="761"/>
        <end position="782"/>
    </location>
</feature>
<evidence type="ECO:0000256" key="4">
    <source>
        <dbReference type="ARBA" id="ARBA00022801"/>
    </source>
</evidence>
<keyword evidence="2" id="KW-0645">Protease</keyword>
<keyword evidence="6" id="KW-0482">Metalloprotease</keyword>
<evidence type="ECO:0000256" key="2">
    <source>
        <dbReference type="ARBA" id="ARBA00022670"/>
    </source>
</evidence>
<dbReference type="Pfam" id="PF01435">
    <property type="entry name" value="Peptidase_M48"/>
    <property type="match status" value="1"/>
</dbReference>
<comment type="caution">
    <text evidence="10">The sequence shown here is derived from an EMBL/GenBank/DDBJ whole genome shotgun (WGS) entry which is preliminary data.</text>
</comment>
<feature type="transmembrane region" description="Helical" evidence="8">
    <location>
        <begin position="567"/>
        <end position="588"/>
    </location>
</feature>
<dbReference type="EMBL" id="BAABDQ010000025">
    <property type="protein sequence ID" value="GAA3590284.1"/>
    <property type="molecule type" value="Genomic_DNA"/>
</dbReference>
<feature type="transmembrane region" description="Helical" evidence="8">
    <location>
        <begin position="321"/>
        <end position="340"/>
    </location>
</feature>
<dbReference type="Proteomes" id="UP001500630">
    <property type="component" value="Unassembled WGS sequence"/>
</dbReference>
<feature type="transmembrane region" description="Helical" evidence="8">
    <location>
        <begin position="608"/>
        <end position="627"/>
    </location>
</feature>
<keyword evidence="11" id="KW-1185">Reference proteome</keyword>
<feature type="compositionally biased region" description="Gly residues" evidence="7">
    <location>
        <begin position="8"/>
        <end position="28"/>
    </location>
</feature>
<keyword evidence="5" id="KW-0862">Zinc</keyword>
<proteinExistence type="predicted"/>
<feature type="transmembrane region" description="Helical" evidence="8">
    <location>
        <begin position="72"/>
        <end position="90"/>
    </location>
</feature>
<feature type="compositionally biased region" description="Gly residues" evidence="7">
    <location>
        <begin position="39"/>
        <end position="50"/>
    </location>
</feature>
<keyword evidence="4" id="KW-0378">Hydrolase</keyword>
<keyword evidence="3" id="KW-0479">Metal-binding</keyword>
<evidence type="ECO:0000256" key="3">
    <source>
        <dbReference type="ARBA" id="ARBA00022723"/>
    </source>
</evidence>
<evidence type="ECO:0000256" key="5">
    <source>
        <dbReference type="ARBA" id="ARBA00022833"/>
    </source>
</evidence>
<keyword evidence="8" id="KW-1133">Transmembrane helix</keyword>
<dbReference type="InterPro" id="IPR001915">
    <property type="entry name" value="Peptidase_M48"/>
</dbReference>
<sequence>MDTSGNGATSGTGGAAQPGGTSGAGDGPQSGDPSQSGGFRTGGTFRAGGGFRGGVPARPFALAYPSPTTSRFVLLLAALLGAGAFVGGWLHDQVHEDWLIVAARCDAAAARAVAGLTPAERRALLPGSAPFVPPVTGTANSAAPDAEPTDAGPTGIGPADDTTDPGPTSIGPIEAGGFELAAAHQVLFERCLMPTARRTAGFAFGGVALAAVAGLVVMGLAPVVVERRRRLRPLGPLVPQAAERVAALAAEAGLARVPGAFLGTAMLRDGYSYGRPGRYRIVLPQAVAVRWRDRELFDPLVRHELAHVAHRDVALAWLARSLGYVLVPLLALPVAVMLLAADRSLLPGYLWRVLLLAVTALLVSRALLRSREHDADLRAARAGGGPGTFTAILARARDQGTLPWYRRLPAFHPSPARRRAVLERPELAVGVTFLDGFSAAFLAALIVPLVAGGLTGVLTGTGRTDLVFLVPAVLTGLLLGGSAGLGLWRAALVRRAAGETARVWPVASGVAAGLVAGQVASLAQTGVDPGWTVAVTGWAGLGATVLAAGLGELWADAAPAMSRRVSWVLAVGVNWVLFATVLWLAGQADLALDQGGWEVARLWLVNMPWTWPVLGAVLMPAAAAAWAQAASRRGPPIPGWLIEPPPRPPAPGLDPDTANARPDTGPNLDASAEPSAGPDVGPGAGAASGVGWMAGAVGVAVAAGVVSAMAMLAFELVMGPADTMPERAQHVYTGMWLTAAACVAAAVVQALSSWRGVGGALLVGPLAGLVAGVGHVVVTTVLGGRPALGFVLVVIPRPLLVGFVFAVLAAPAALLLRRSARVPAESSGPQAADASVPGGSSSPRAAGAAGSGGFAVPRAAGGSVVRRVAGTAVLGLALAGVVIAARVPLVGSYESVPIPPPLTARLEAAHYLNVLAPTLLDRLQSARTARNAIVADDATPARKAARLRAEALVPMRALLSEARAYQPVSTPARAAHRDWIAFTQAQADAFDLLATSLETGGQDAARAARAKEEDALGHLRSWGEKVTGDCPACLTTVAKGG</sequence>
<feature type="transmembrane region" description="Helical" evidence="8">
    <location>
        <begin position="202"/>
        <end position="225"/>
    </location>
</feature>
<feature type="region of interest" description="Disordered" evidence="7">
    <location>
        <begin position="637"/>
        <end position="682"/>
    </location>
</feature>